<dbReference type="CDD" id="cd09618">
    <property type="entry name" value="CBM9_like_2"/>
    <property type="match status" value="1"/>
</dbReference>
<evidence type="ECO:0000313" key="5">
    <source>
        <dbReference type="Proteomes" id="UP001229955"/>
    </source>
</evidence>
<dbReference type="Proteomes" id="UP001229955">
    <property type="component" value="Chromosome"/>
</dbReference>
<evidence type="ECO:0000313" key="4">
    <source>
        <dbReference type="EMBL" id="WKW16100.1"/>
    </source>
</evidence>
<dbReference type="Gene3D" id="2.60.40.1190">
    <property type="match status" value="1"/>
</dbReference>
<feature type="domain" description="Carbohydrate-binding" evidence="1">
    <location>
        <begin position="54"/>
        <end position="206"/>
    </location>
</feature>
<name>A0AA49JWK8_9BACT</name>
<dbReference type="Pfam" id="PF19313">
    <property type="entry name" value="DUF5916"/>
    <property type="match status" value="1"/>
</dbReference>
<dbReference type="Pfam" id="PF06452">
    <property type="entry name" value="CBM9_1"/>
    <property type="match status" value="1"/>
</dbReference>
<dbReference type="InterPro" id="IPR045670">
    <property type="entry name" value="DUF5916"/>
</dbReference>
<feature type="domain" description="DUF5916" evidence="2">
    <location>
        <begin position="245"/>
        <end position="840"/>
    </location>
</feature>
<dbReference type="SUPFAM" id="SSF49344">
    <property type="entry name" value="CBD9-like"/>
    <property type="match status" value="1"/>
</dbReference>
<dbReference type="InterPro" id="IPR010502">
    <property type="entry name" value="Carb-bd_dom_fam9"/>
</dbReference>
<dbReference type="RefSeq" id="WP_367886053.1">
    <property type="nucleotide sequence ID" value="NZ_CP130612.1"/>
</dbReference>
<proteinExistence type="predicted"/>
<dbReference type="EMBL" id="CP130612">
    <property type="protein sequence ID" value="WKW13193.1"/>
    <property type="molecule type" value="Genomic_DNA"/>
</dbReference>
<reference evidence="3" key="1">
    <citation type="submission" date="2023-07" db="EMBL/GenBank/DDBJ databases">
        <authorList>
            <person name="Haufschild T."/>
            <person name="Kallscheuer N."/>
            <person name="Hammer J."/>
            <person name="Kohn T."/>
            <person name="Kabuu M."/>
            <person name="Jogler M."/>
            <person name="Wohfarth N."/>
            <person name="Heuer A."/>
            <person name="Rohde M."/>
            <person name="van Teeseling M.C.F."/>
            <person name="Jogler C."/>
        </authorList>
    </citation>
    <scope>NUCLEOTIDE SEQUENCE</scope>
    <source>
        <strain evidence="3">Strain 138</strain>
        <strain evidence="4">Strain 318</strain>
    </source>
</reference>
<organism evidence="3">
    <name type="scientific">Pseudogemmatithrix spongiicola</name>
    <dbReference type="NCBI Taxonomy" id="3062599"/>
    <lineage>
        <taxon>Bacteria</taxon>
        <taxon>Pseudomonadati</taxon>
        <taxon>Gemmatimonadota</taxon>
        <taxon>Gemmatimonadia</taxon>
        <taxon>Gemmatimonadales</taxon>
        <taxon>Gemmatimonadaceae</taxon>
        <taxon>Pseudogemmatithrix</taxon>
    </lineage>
</organism>
<dbReference type="GO" id="GO:0030246">
    <property type="term" value="F:carbohydrate binding"/>
    <property type="evidence" value="ECO:0007669"/>
    <property type="project" value="InterPro"/>
</dbReference>
<dbReference type="GO" id="GO:0016052">
    <property type="term" value="P:carbohydrate catabolic process"/>
    <property type="evidence" value="ECO:0007669"/>
    <property type="project" value="InterPro"/>
</dbReference>
<dbReference type="KEGG" id="pspc:Strain318_002510"/>
<dbReference type="GO" id="GO:0004553">
    <property type="term" value="F:hydrolase activity, hydrolyzing O-glycosyl compounds"/>
    <property type="evidence" value="ECO:0007669"/>
    <property type="project" value="InterPro"/>
</dbReference>
<protein>
    <submittedName>
        <fullName evidence="3">DUF5916 domain-containing protein</fullName>
    </submittedName>
</protein>
<accession>A0AA49JWK8</accession>
<dbReference type="EMBL" id="CP130613">
    <property type="protein sequence ID" value="WKW16100.1"/>
    <property type="molecule type" value="Genomic_DNA"/>
</dbReference>
<sequence length="843" mass="94487">MFVELALAFQTVVAAGPATPPREGIFVPPAPKTVPAPTARGATAMRAATPPVLDGVDSDPIWRDAPAITQFRQHDPVEDGDPRYRTEARVAYDDRYLYVFVRAFDPSPDSVMAFLSRRDARTQSDYLHLMVDSYHDKRTGFRFTVNPLGVKRDVYISNDGNEDLSWDGVWDAVTKVDEQGWTAEYRIPFSQLRFPAAEAHTFGFAIWRDIARHNERISWPLYRRTQMGFVSQWGEVDGFEGIASPRRLEVLPYSVSTDAPRPTANGYARQQTITFGADVKYGITSNLTLDATANPDFGQVEADPAVLNLGAFEQFFEERRPFFLEGAGIFNFANNLFYSRRVGRAPQLGGVYAAQDNPLNTTILGAAKITGRTASGLNVGFIDAVTQQELGADARTIEPQTNYMVLRLQQDLRQGNSGFGVMATATNRSLDADTRRFLREGAYAFGLDARHRFGENNNYQISGSAVGSHVTGSEEAIWRTQRSAVQQFQRPDSPLEVDSTRTSLSGTRFNASIGKQGGGVTRFNTGVTRISAGYEVNDAGFQPRADFTENGNWFGLNFVEPTKFYRRLFVNINQWNNWTTDGLRLNSGGNINVNGELPNQWWFWAGYNVNGIGEVYDDRVTRGGPALRRNLRQNAWLGFETDGRKPVTGTLQGFFVFKDASGSSEWGLDPEVNFRAGGSVQGSVALNYYEGVNDQQWYNNFATPGGTAYTFARLDQTTMGVTTRLDYTMTPTLSLQLYAQPFVTAGDYSELKQVVDPGAERYEDRFAPYTAATPTDFNFKQFRSNTVLRWEYRPGSVLFFVWQQGRQDDRNPGSFEFGRDYGDLFRTRSDNTFLIKASYWFSL</sequence>
<keyword evidence="5" id="KW-1185">Reference proteome</keyword>
<evidence type="ECO:0000259" key="1">
    <source>
        <dbReference type="Pfam" id="PF06452"/>
    </source>
</evidence>
<gene>
    <name evidence="3" type="ORF">Strain138_002510</name>
    <name evidence="4" type="ORF">Strain318_002510</name>
</gene>
<accession>A0AA49K262</accession>
<dbReference type="AlphaFoldDB" id="A0AA49JWK8"/>
<evidence type="ECO:0000259" key="2">
    <source>
        <dbReference type="Pfam" id="PF19313"/>
    </source>
</evidence>
<evidence type="ECO:0000313" key="3">
    <source>
        <dbReference type="EMBL" id="WKW13193.1"/>
    </source>
</evidence>